<feature type="compositionally biased region" description="Polar residues" evidence="1">
    <location>
        <begin position="91"/>
        <end position="107"/>
    </location>
</feature>
<feature type="compositionally biased region" description="Basic and acidic residues" evidence="1">
    <location>
        <begin position="139"/>
        <end position="149"/>
    </location>
</feature>
<feature type="transmembrane region" description="Helical" evidence="2">
    <location>
        <begin position="53"/>
        <end position="72"/>
    </location>
</feature>
<accession>A0A6S7JC48</accession>
<evidence type="ECO:0000256" key="1">
    <source>
        <dbReference type="SAM" id="MobiDB-lite"/>
    </source>
</evidence>
<dbReference type="AlphaFoldDB" id="A0A6S7JC48"/>
<feature type="compositionally biased region" description="Acidic residues" evidence="1">
    <location>
        <begin position="168"/>
        <end position="178"/>
    </location>
</feature>
<feature type="compositionally biased region" description="Polar residues" evidence="1">
    <location>
        <begin position="22"/>
        <end position="43"/>
    </location>
</feature>
<organism evidence="3 4">
    <name type="scientific">Paramuricea clavata</name>
    <name type="common">Red gorgonian</name>
    <name type="synonym">Violescent sea-whip</name>
    <dbReference type="NCBI Taxonomy" id="317549"/>
    <lineage>
        <taxon>Eukaryota</taxon>
        <taxon>Metazoa</taxon>
        <taxon>Cnidaria</taxon>
        <taxon>Anthozoa</taxon>
        <taxon>Octocorallia</taxon>
        <taxon>Malacalcyonacea</taxon>
        <taxon>Plexauridae</taxon>
        <taxon>Paramuricea</taxon>
    </lineage>
</organism>
<comment type="caution">
    <text evidence="3">The sequence shown here is derived from an EMBL/GenBank/DDBJ whole genome shotgun (WGS) entry which is preliminary data.</text>
</comment>
<dbReference type="EMBL" id="CACRXK020016459">
    <property type="protein sequence ID" value="CAB4029855.1"/>
    <property type="molecule type" value="Genomic_DNA"/>
</dbReference>
<feature type="region of interest" description="Disordered" evidence="1">
    <location>
        <begin position="88"/>
        <end position="181"/>
    </location>
</feature>
<name>A0A6S7JC48_PARCT</name>
<evidence type="ECO:0000313" key="3">
    <source>
        <dbReference type="EMBL" id="CAB4029855.1"/>
    </source>
</evidence>
<dbReference type="Proteomes" id="UP001152795">
    <property type="component" value="Unassembled WGS sequence"/>
</dbReference>
<evidence type="ECO:0000313" key="4">
    <source>
        <dbReference type="Proteomes" id="UP001152795"/>
    </source>
</evidence>
<keyword evidence="4" id="KW-1185">Reference proteome</keyword>
<keyword evidence="2" id="KW-0472">Membrane</keyword>
<feature type="compositionally biased region" description="Basic and acidic residues" evidence="1">
    <location>
        <begin position="8"/>
        <end position="21"/>
    </location>
</feature>
<evidence type="ECO:0000256" key="2">
    <source>
        <dbReference type="SAM" id="Phobius"/>
    </source>
</evidence>
<reference evidence="3" key="1">
    <citation type="submission" date="2020-04" db="EMBL/GenBank/DDBJ databases">
        <authorList>
            <person name="Alioto T."/>
            <person name="Alioto T."/>
            <person name="Gomez Garrido J."/>
        </authorList>
    </citation>
    <scope>NUCLEOTIDE SEQUENCE</scope>
    <source>
        <strain evidence="3">A484AB</strain>
    </source>
</reference>
<sequence>MVLNNAIDSKEDGADIPKSKGMENTVNNPEENPSLASKMSDNSSEADFAPQTVVTWMMVSVAVGLLTIYTMIQLISNKLTQEIEHGKKTEGQVNQQHKNTTDLSNHTGGKHNATDSDNDLETPKENGNQSDNIYKGSKKTGESDGDLLHKNLTSPEDDTLNAEKSDFDTSENVEELENDGSCVERTECTECQSNGHATSIHMGAGFSGNVSIRTEASTENGDLVCCKIDSNTAENVPNCRSAATLENCNVNHIAPVTVNYLQTKCFSCNAEIPRNTEAPTHPVKQIPGSNKLLDTTELSEDLAGAKLDDEIPTENKIESPVNHPPCTIACMQTTVKSLSCVTRNDVPELSLQLHLSDWNKPNEISQSRFHAHFGLEDNLNPCQIQDNQINKAEMPFDAENIDLLHTTQSNVCTENKAATKTVSDSLSFLAGHHSPQETIDGAIFSKNSSQDEFMFPQDNATATEAQFTTTEEPETPRSRYLRYIRDDPALSKSLDSQMEILKKGCKLLEKKPAKSALRTSGSEECLKKFVHFPPDIRNIRKVHKYDSFDESCFDVEDSASNAEKQRTQSQSFDIFLRK</sequence>
<feature type="region of interest" description="Disordered" evidence="1">
    <location>
        <begin position="1"/>
        <end position="43"/>
    </location>
</feature>
<dbReference type="OrthoDB" id="10592021at2759"/>
<keyword evidence="2" id="KW-0812">Transmembrane</keyword>
<protein>
    <submittedName>
        <fullName evidence="3">Uncharacterized protein</fullName>
    </submittedName>
</protein>
<proteinExistence type="predicted"/>
<gene>
    <name evidence="3" type="ORF">PACLA_8A045340</name>
</gene>
<keyword evidence="2" id="KW-1133">Transmembrane helix</keyword>